<organism evidence="9 10">
    <name type="scientific">Agromyces intestinalis</name>
    <dbReference type="NCBI Taxonomy" id="2592652"/>
    <lineage>
        <taxon>Bacteria</taxon>
        <taxon>Bacillati</taxon>
        <taxon>Actinomycetota</taxon>
        <taxon>Actinomycetes</taxon>
        <taxon>Micrococcales</taxon>
        <taxon>Microbacteriaceae</taxon>
        <taxon>Agromyces</taxon>
    </lineage>
</organism>
<keyword evidence="2 7" id="KW-0813">Transport</keyword>
<dbReference type="Pfam" id="PF00528">
    <property type="entry name" value="BPD_transp_1"/>
    <property type="match status" value="1"/>
</dbReference>
<dbReference type="OrthoDB" id="7274389at2"/>
<evidence type="ECO:0000256" key="3">
    <source>
        <dbReference type="ARBA" id="ARBA00022475"/>
    </source>
</evidence>
<evidence type="ECO:0000256" key="7">
    <source>
        <dbReference type="RuleBase" id="RU363032"/>
    </source>
</evidence>
<evidence type="ECO:0000313" key="9">
    <source>
        <dbReference type="EMBL" id="QEO16211.1"/>
    </source>
</evidence>
<sequence>MLIALGALWELGATQMPYLLPHLGSIAATLTGNPLFYLENAWITLQEALLGLVIAFVASSVLAVLVSELPLVKRAIMPVAVVLNVTPLVAIAPALVVAFGFGPEPKLIVTALICFFPILINLSVGLRSVPQPVLQFYRTVHASRIELLRHLRVPNALPYLFAALRIVFPLSVVGAVVAEMFAPGASKGLGTTISLASSNNQLSVIYASIFILALMGTALLAIVTAVERRALHWHDTHADRAD</sequence>
<gene>
    <name evidence="9" type="ORF">FLP10_11265</name>
</gene>
<keyword evidence="3" id="KW-1003">Cell membrane</keyword>
<dbReference type="PROSITE" id="PS50928">
    <property type="entry name" value="ABC_TM1"/>
    <property type="match status" value="1"/>
</dbReference>
<evidence type="ECO:0000256" key="2">
    <source>
        <dbReference type="ARBA" id="ARBA00022448"/>
    </source>
</evidence>
<dbReference type="InterPro" id="IPR000515">
    <property type="entry name" value="MetI-like"/>
</dbReference>
<name>A0A5C1YJZ5_9MICO</name>
<evidence type="ECO:0000259" key="8">
    <source>
        <dbReference type="PROSITE" id="PS50928"/>
    </source>
</evidence>
<evidence type="ECO:0000256" key="5">
    <source>
        <dbReference type="ARBA" id="ARBA00022989"/>
    </source>
</evidence>
<evidence type="ECO:0000256" key="4">
    <source>
        <dbReference type="ARBA" id="ARBA00022692"/>
    </source>
</evidence>
<dbReference type="InterPro" id="IPR035906">
    <property type="entry name" value="MetI-like_sf"/>
</dbReference>
<protein>
    <submittedName>
        <fullName evidence="9">ABC transporter permease</fullName>
    </submittedName>
</protein>
<feature type="transmembrane region" description="Helical" evidence="7">
    <location>
        <begin position="107"/>
        <end position="126"/>
    </location>
</feature>
<dbReference type="GO" id="GO:0055085">
    <property type="term" value="P:transmembrane transport"/>
    <property type="evidence" value="ECO:0007669"/>
    <property type="project" value="InterPro"/>
</dbReference>
<dbReference type="PANTHER" id="PTHR30151:SF20">
    <property type="entry name" value="ABC TRANSPORTER PERMEASE PROTEIN HI_0355-RELATED"/>
    <property type="match status" value="1"/>
</dbReference>
<keyword evidence="10" id="KW-1185">Reference proteome</keyword>
<dbReference type="Gene3D" id="1.10.3720.10">
    <property type="entry name" value="MetI-like"/>
    <property type="match status" value="1"/>
</dbReference>
<evidence type="ECO:0000313" key="10">
    <source>
        <dbReference type="Proteomes" id="UP000324678"/>
    </source>
</evidence>
<feature type="transmembrane region" description="Helical" evidence="7">
    <location>
        <begin position="159"/>
        <end position="182"/>
    </location>
</feature>
<dbReference type="PANTHER" id="PTHR30151">
    <property type="entry name" value="ALKANE SULFONATE ABC TRANSPORTER-RELATED, MEMBRANE SUBUNIT"/>
    <property type="match status" value="1"/>
</dbReference>
<evidence type="ECO:0000256" key="6">
    <source>
        <dbReference type="ARBA" id="ARBA00023136"/>
    </source>
</evidence>
<dbReference type="KEGG" id="ail:FLP10_11265"/>
<dbReference type="Proteomes" id="UP000324678">
    <property type="component" value="Chromosome"/>
</dbReference>
<keyword evidence="6 7" id="KW-0472">Membrane</keyword>
<dbReference type="EMBL" id="CP043505">
    <property type="protein sequence ID" value="QEO16211.1"/>
    <property type="molecule type" value="Genomic_DNA"/>
</dbReference>
<reference evidence="9 10" key="1">
    <citation type="submission" date="2019-09" db="EMBL/GenBank/DDBJ databases">
        <title>Genome sequencing of strain KACC 19306.</title>
        <authorList>
            <person name="Heo J."/>
            <person name="Kim S.-J."/>
            <person name="Kim J.-S."/>
            <person name="Hong S.-B."/>
            <person name="Kwon S.-W."/>
        </authorList>
    </citation>
    <scope>NUCLEOTIDE SEQUENCE [LARGE SCALE GENOMIC DNA]</scope>
    <source>
        <strain evidence="9 10">KACC 19306</strain>
    </source>
</reference>
<dbReference type="CDD" id="cd06261">
    <property type="entry name" value="TM_PBP2"/>
    <property type="match status" value="1"/>
</dbReference>
<feature type="transmembrane region" description="Helical" evidence="7">
    <location>
        <begin position="202"/>
        <end position="226"/>
    </location>
</feature>
<dbReference type="AlphaFoldDB" id="A0A5C1YJZ5"/>
<comment type="subcellular location">
    <subcellularLocation>
        <location evidence="1 7">Cell membrane</location>
        <topology evidence="1 7">Multi-pass membrane protein</topology>
    </subcellularLocation>
</comment>
<proteinExistence type="inferred from homology"/>
<comment type="similarity">
    <text evidence="7">Belongs to the binding-protein-dependent transport system permease family.</text>
</comment>
<accession>A0A5C1YJZ5</accession>
<keyword evidence="4 7" id="KW-0812">Transmembrane</keyword>
<keyword evidence="5 7" id="KW-1133">Transmembrane helix</keyword>
<evidence type="ECO:0000256" key="1">
    <source>
        <dbReference type="ARBA" id="ARBA00004651"/>
    </source>
</evidence>
<dbReference type="GO" id="GO:0005886">
    <property type="term" value="C:plasma membrane"/>
    <property type="evidence" value="ECO:0007669"/>
    <property type="project" value="UniProtKB-SubCell"/>
</dbReference>
<feature type="transmembrane region" description="Helical" evidence="7">
    <location>
        <begin position="79"/>
        <end position="101"/>
    </location>
</feature>
<dbReference type="SUPFAM" id="SSF161098">
    <property type="entry name" value="MetI-like"/>
    <property type="match status" value="1"/>
</dbReference>
<feature type="transmembrane region" description="Helical" evidence="7">
    <location>
        <begin position="43"/>
        <end position="67"/>
    </location>
</feature>
<feature type="domain" description="ABC transmembrane type-1" evidence="8">
    <location>
        <begin position="41"/>
        <end position="223"/>
    </location>
</feature>